<dbReference type="EMBL" id="JTDK01000015">
    <property type="protein sequence ID" value="KHK96352.1"/>
    <property type="molecule type" value="Genomic_DNA"/>
</dbReference>
<keyword evidence="3" id="KW-1185">Reference proteome</keyword>
<accession>A0A0B2A418</accession>
<proteinExistence type="predicted"/>
<dbReference type="PANTHER" id="PTHR37809:SF1">
    <property type="entry name" value="RIBOSOMAL PROTEIN S12 METHYLTHIOTRANSFERASE ACCESSORY FACTOR YCAO"/>
    <property type="match status" value="1"/>
</dbReference>
<dbReference type="AlphaFoldDB" id="A0A0B2A418"/>
<dbReference type="Gene3D" id="3.30.1330.230">
    <property type="match status" value="1"/>
</dbReference>
<protein>
    <recommendedName>
        <fullName evidence="1">YcaO domain-containing protein</fullName>
    </recommendedName>
</protein>
<dbReference type="PANTHER" id="PTHR37809">
    <property type="entry name" value="RIBOSOMAL PROTEIN S12 METHYLTHIOTRANSFERASE ACCESSORY FACTOR YCAO"/>
    <property type="match status" value="1"/>
</dbReference>
<name>A0A0B2A418_9MICO</name>
<gene>
    <name evidence="2" type="ORF">LK09_15285</name>
</gene>
<dbReference type="PROSITE" id="PS51664">
    <property type="entry name" value="YCAO"/>
    <property type="match status" value="1"/>
</dbReference>
<evidence type="ECO:0000313" key="2">
    <source>
        <dbReference type="EMBL" id="KHK96352.1"/>
    </source>
</evidence>
<dbReference type="InterPro" id="IPR003776">
    <property type="entry name" value="YcaO-like_dom"/>
</dbReference>
<comment type="caution">
    <text evidence="2">The sequence shown here is derived from an EMBL/GenBank/DDBJ whole genome shotgun (WGS) entry which is preliminary data.</text>
</comment>
<dbReference type="Pfam" id="PF02624">
    <property type="entry name" value="YcaO"/>
    <property type="match status" value="1"/>
</dbReference>
<evidence type="ECO:0000313" key="3">
    <source>
        <dbReference type="Proteomes" id="UP000031030"/>
    </source>
</evidence>
<feature type="domain" description="YcaO" evidence="1">
    <location>
        <begin position="58"/>
        <end position="386"/>
    </location>
</feature>
<dbReference type="STRING" id="1348253.LK09_15285"/>
<reference evidence="2 3" key="1">
    <citation type="submission" date="2014-11" db="EMBL/GenBank/DDBJ databases">
        <title>Genome sequence of Microbacterium mangrovi MUSC 115(T).</title>
        <authorList>
            <person name="Lee L.-H."/>
        </authorList>
    </citation>
    <scope>NUCLEOTIDE SEQUENCE [LARGE SCALE GENOMIC DNA]</scope>
    <source>
        <strain evidence="2 3">MUSC 115</strain>
    </source>
</reference>
<organism evidence="2 3">
    <name type="scientific">Microbacterium mangrovi</name>
    <dbReference type="NCBI Taxonomy" id="1348253"/>
    <lineage>
        <taxon>Bacteria</taxon>
        <taxon>Bacillati</taxon>
        <taxon>Actinomycetota</taxon>
        <taxon>Actinomycetes</taxon>
        <taxon>Micrococcales</taxon>
        <taxon>Microbacteriaceae</taxon>
        <taxon>Microbacterium</taxon>
    </lineage>
</organism>
<sequence>MLRIDVAATLARRTGVVREVRVIPPDGVERALWTVACDVGIGDRRCDDSPLDITWVGAAGLRRAGTMVRAAGESIERCALSIAGAGLGGGDLPWAPRGSSWAPDAESGTVHTYRALTVTGGAGRPTRVPAAAVDYPPFAESTNVDPGPSGTASGIGRAMALRSAAKETIERDAAMRAWYRPDRALRLPADFSRLAPPEVVRVVEWMREAGVEVRCFALDAAGDAPVVLALAVDHERGVVGAGLGLESLTSLSVVRAVQESLQIRTLLLDLTTVSRPARLSGPVEREIDRARYWSGPAAIPAALRWVEQTKSDARELPHKPAITDWTALLDTYTAVELTRRLPARARELGWSVVRLFCPSMQPLRMSEALAWNALAPVGSPTPHPFV</sequence>
<dbReference type="RefSeq" id="WP_039401366.1">
    <property type="nucleotide sequence ID" value="NZ_JTDK01000015.1"/>
</dbReference>
<dbReference type="Proteomes" id="UP000031030">
    <property type="component" value="Unassembled WGS sequence"/>
</dbReference>
<evidence type="ECO:0000259" key="1">
    <source>
        <dbReference type="PROSITE" id="PS51664"/>
    </source>
</evidence>